<evidence type="ECO:0000313" key="3">
    <source>
        <dbReference type="EMBL" id="KEO72581.1"/>
    </source>
</evidence>
<dbReference type="EMBL" id="JMIH01000024">
    <property type="protein sequence ID" value="KEO72581.1"/>
    <property type="molecule type" value="Genomic_DNA"/>
</dbReference>
<dbReference type="Pfam" id="PF00132">
    <property type="entry name" value="Hexapep"/>
    <property type="match status" value="1"/>
</dbReference>
<reference evidence="3 4" key="1">
    <citation type="submission" date="2014-04" db="EMBL/GenBank/DDBJ databases">
        <title>Characterization and application of a salt tolerant electro-active bacterium.</title>
        <authorList>
            <person name="Yang L."/>
            <person name="Wei S."/>
            <person name="Tay Q.X.M."/>
        </authorList>
    </citation>
    <scope>NUCLEOTIDE SEQUENCE [LARGE SCALE GENOMIC DNA]</scope>
    <source>
        <strain evidence="3 4">LY1</strain>
    </source>
</reference>
<evidence type="ECO:0000313" key="4">
    <source>
        <dbReference type="Proteomes" id="UP000027821"/>
    </source>
</evidence>
<organism evidence="3 4">
    <name type="scientific">Anditalea andensis</name>
    <dbReference type="NCBI Taxonomy" id="1048983"/>
    <lineage>
        <taxon>Bacteria</taxon>
        <taxon>Pseudomonadati</taxon>
        <taxon>Bacteroidota</taxon>
        <taxon>Cytophagia</taxon>
        <taxon>Cytophagales</taxon>
        <taxon>Cytophagaceae</taxon>
        <taxon>Anditalea</taxon>
    </lineage>
</organism>
<keyword evidence="2 3" id="KW-0808">Transferase</keyword>
<dbReference type="Proteomes" id="UP000027821">
    <property type="component" value="Unassembled WGS sequence"/>
</dbReference>
<dbReference type="OrthoDB" id="9812571at2"/>
<dbReference type="PANTHER" id="PTHR23416">
    <property type="entry name" value="SIALIC ACID SYNTHASE-RELATED"/>
    <property type="match status" value="1"/>
</dbReference>
<accession>A0A074KRL5</accession>
<comment type="similarity">
    <text evidence="1">Belongs to the transferase hexapeptide repeat family.</text>
</comment>
<protein>
    <submittedName>
        <fullName evidence="3">Acetyltransferase</fullName>
    </submittedName>
</protein>
<evidence type="ECO:0000256" key="2">
    <source>
        <dbReference type="ARBA" id="ARBA00022679"/>
    </source>
</evidence>
<dbReference type="PANTHER" id="PTHR23416:SF23">
    <property type="entry name" value="ACETYLTRANSFERASE C18B11.09C-RELATED"/>
    <property type="match status" value="1"/>
</dbReference>
<dbReference type="InterPro" id="IPR001451">
    <property type="entry name" value="Hexapep"/>
</dbReference>
<gene>
    <name evidence="3" type="ORF">EL17_17745</name>
</gene>
<dbReference type="CDD" id="cd04647">
    <property type="entry name" value="LbH_MAT_like"/>
    <property type="match status" value="1"/>
</dbReference>
<dbReference type="eggNOG" id="COG0110">
    <property type="taxonomic scope" value="Bacteria"/>
</dbReference>
<evidence type="ECO:0000256" key="1">
    <source>
        <dbReference type="ARBA" id="ARBA00007274"/>
    </source>
</evidence>
<dbReference type="STRING" id="1048983.EL17_17745"/>
<dbReference type="GO" id="GO:0005829">
    <property type="term" value="C:cytosol"/>
    <property type="evidence" value="ECO:0007669"/>
    <property type="project" value="TreeGrafter"/>
</dbReference>
<name>A0A074KRL5_9BACT</name>
<comment type="caution">
    <text evidence="3">The sequence shown here is derived from an EMBL/GenBank/DDBJ whole genome shotgun (WGS) entry which is preliminary data.</text>
</comment>
<dbReference type="InterPro" id="IPR011004">
    <property type="entry name" value="Trimer_LpxA-like_sf"/>
</dbReference>
<sequence length="165" mass="17430">MNSKLQFLMNFILPFIPETSLFSLKSKMYSWMGVKLGGNVRICSSLRVRGIGNLNIGANTWVGHDCRIISTSMVHIGKNVDIAPNVLMTTGTHSVDITGERVAGEGKSEDIIIGDGTWIASSVTILPGSVIGEKSLVAAGAVVRGVFPPGVLIGGVPAKIIKNLN</sequence>
<dbReference type="Gene3D" id="2.160.10.10">
    <property type="entry name" value="Hexapeptide repeat proteins"/>
    <property type="match status" value="1"/>
</dbReference>
<keyword evidence="4" id="KW-1185">Reference proteome</keyword>
<dbReference type="InterPro" id="IPR051159">
    <property type="entry name" value="Hexapeptide_acetyltransf"/>
</dbReference>
<proteinExistence type="inferred from homology"/>
<dbReference type="AlphaFoldDB" id="A0A074KRL5"/>
<dbReference type="SUPFAM" id="SSF51161">
    <property type="entry name" value="Trimeric LpxA-like enzymes"/>
    <property type="match status" value="1"/>
</dbReference>
<dbReference type="GO" id="GO:0008374">
    <property type="term" value="F:O-acyltransferase activity"/>
    <property type="evidence" value="ECO:0007669"/>
    <property type="project" value="TreeGrafter"/>
</dbReference>